<accession>A0A1G6L410</accession>
<sequence>MANAIVYYRLSPKEEINDAVATLKKSIKHFEDKFNILRVYFESPQDSNELLDLSNSSLELVDLLIVNSEIKDDFNNKLIVQLSKAYCFEVKFLSELINLD</sequence>
<evidence type="ECO:0008006" key="3">
    <source>
        <dbReference type="Google" id="ProtNLM"/>
    </source>
</evidence>
<organism evidence="1 2">
    <name type="scientific">Terribacillus halophilus</name>
    <dbReference type="NCBI Taxonomy" id="361279"/>
    <lineage>
        <taxon>Bacteria</taxon>
        <taxon>Bacillati</taxon>
        <taxon>Bacillota</taxon>
        <taxon>Bacilli</taxon>
        <taxon>Bacillales</taxon>
        <taxon>Bacillaceae</taxon>
        <taxon>Terribacillus</taxon>
    </lineage>
</organism>
<dbReference type="Proteomes" id="UP000198666">
    <property type="component" value="Unassembled WGS sequence"/>
</dbReference>
<dbReference type="RefSeq" id="WP_093726093.1">
    <property type="nucleotide sequence ID" value="NZ_FMZB01000002.1"/>
</dbReference>
<keyword evidence="2" id="KW-1185">Reference proteome</keyword>
<evidence type="ECO:0000313" key="2">
    <source>
        <dbReference type="Proteomes" id="UP000198666"/>
    </source>
</evidence>
<dbReference type="EMBL" id="FMZB01000002">
    <property type="protein sequence ID" value="SDC38049.1"/>
    <property type="molecule type" value="Genomic_DNA"/>
</dbReference>
<name>A0A1G6L410_9BACI</name>
<reference evidence="2" key="1">
    <citation type="submission" date="2016-10" db="EMBL/GenBank/DDBJ databases">
        <authorList>
            <person name="Varghese N."/>
            <person name="Submissions S."/>
        </authorList>
    </citation>
    <scope>NUCLEOTIDE SEQUENCE [LARGE SCALE GENOMIC DNA]</scope>
    <source>
        <strain evidence="2">DSM 21620</strain>
    </source>
</reference>
<protein>
    <recommendedName>
        <fullName evidence="3">Resolvase/invertase-type recombinase catalytic domain-containing protein</fullName>
    </recommendedName>
</protein>
<dbReference type="AlphaFoldDB" id="A0A1G6L410"/>
<dbReference type="OrthoDB" id="2943655at2"/>
<proteinExistence type="predicted"/>
<gene>
    <name evidence="1" type="ORF">SAMN05421663_102250</name>
</gene>
<evidence type="ECO:0000313" key="1">
    <source>
        <dbReference type="EMBL" id="SDC38049.1"/>
    </source>
</evidence>